<evidence type="ECO:0008006" key="4">
    <source>
        <dbReference type="Google" id="ProtNLM"/>
    </source>
</evidence>
<proteinExistence type="predicted"/>
<gene>
    <name evidence="2" type="ORF">K0T92_01445</name>
</gene>
<dbReference type="Gene3D" id="1.25.40.10">
    <property type="entry name" value="Tetratricopeptide repeat domain"/>
    <property type="match status" value="1"/>
</dbReference>
<keyword evidence="3" id="KW-1185">Reference proteome</keyword>
<keyword evidence="1" id="KW-0802">TPR repeat</keyword>
<organism evidence="2 3">
    <name type="scientific">Paenibacillus oenotherae</name>
    <dbReference type="NCBI Taxonomy" id="1435645"/>
    <lineage>
        <taxon>Bacteria</taxon>
        <taxon>Bacillati</taxon>
        <taxon>Bacillota</taxon>
        <taxon>Bacilli</taxon>
        <taxon>Bacillales</taxon>
        <taxon>Paenibacillaceae</taxon>
        <taxon>Paenibacillus</taxon>
    </lineage>
</organism>
<dbReference type="SMART" id="SM00028">
    <property type="entry name" value="TPR"/>
    <property type="match status" value="3"/>
</dbReference>
<sequence>MIKHVFATMNEMLDDIMIHYSNANAEQKEQLTQQLAVLKQFSDAFIEEWLQFEEKMADFRDMQHPLGEAGHSGEGQVEAGTKPGVLYPAAPAATGLASLEAAADFGSAASECSAYTDEQRELAMVKGQGYFKLFMFRDAAQYFREAVKYAPEDNLARMFLAMTCMHLQEWHEAQRHFQLLVELTDHPRWRALGYNALGCIQAVRMNLEQAEHYFLKAHETDPDFTEPLSNLQSCQQHEGQLSLFFGSGQL</sequence>
<dbReference type="PROSITE" id="PS50005">
    <property type="entry name" value="TPR"/>
    <property type="match status" value="1"/>
</dbReference>
<reference evidence="2 3" key="1">
    <citation type="submission" date="2021-07" db="EMBL/GenBank/DDBJ databases">
        <title>Paenibacillus radiodurans sp. nov., isolated from the southeastern edge of Tengger Desert.</title>
        <authorList>
            <person name="Zhang G."/>
        </authorList>
    </citation>
    <scope>NUCLEOTIDE SEQUENCE [LARGE SCALE GENOMIC DNA]</scope>
    <source>
        <strain evidence="2 3">DT7-4</strain>
    </source>
</reference>
<evidence type="ECO:0000313" key="2">
    <source>
        <dbReference type="EMBL" id="MBW7473405.1"/>
    </source>
</evidence>
<dbReference type="SUPFAM" id="SSF48452">
    <property type="entry name" value="TPR-like"/>
    <property type="match status" value="1"/>
</dbReference>
<name>A0ABS7D0G3_9BACL</name>
<protein>
    <recommendedName>
        <fullName evidence="4">Tetratricopeptide repeat protein</fullName>
    </recommendedName>
</protein>
<comment type="caution">
    <text evidence="2">The sequence shown here is derived from an EMBL/GenBank/DDBJ whole genome shotgun (WGS) entry which is preliminary data.</text>
</comment>
<dbReference type="EMBL" id="JAHZIJ010000001">
    <property type="protein sequence ID" value="MBW7473405.1"/>
    <property type="molecule type" value="Genomic_DNA"/>
</dbReference>
<dbReference type="RefSeq" id="WP_219870637.1">
    <property type="nucleotide sequence ID" value="NZ_JAHZIJ010000001.1"/>
</dbReference>
<dbReference type="InterPro" id="IPR019734">
    <property type="entry name" value="TPR_rpt"/>
</dbReference>
<accession>A0ABS7D0G3</accession>
<dbReference type="Proteomes" id="UP000812277">
    <property type="component" value="Unassembled WGS sequence"/>
</dbReference>
<evidence type="ECO:0000313" key="3">
    <source>
        <dbReference type="Proteomes" id="UP000812277"/>
    </source>
</evidence>
<dbReference type="Pfam" id="PF14559">
    <property type="entry name" value="TPR_19"/>
    <property type="match status" value="1"/>
</dbReference>
<feature type="repeat" description="TPR" evidence="1">
    <location>
        <begin position="120"/>
        <end position="153"/>
    </location>
</feature>
<dbReference type="InterPro" id="IPR011990">
    <property type="entry name" value="TPR-like_helical_dom_sf"/>
</dbReference>
<evidence type="ECO:0000256" key="1">
    <source>
        <dbReference type="PROSITE-ProRule" id="PRU00339"/>
    </source>
</evidence>